<dbReference type="PANTHER" id="PTHR30221">
    <property type="entry name" value="SMALL-CONDUCTANCE MECHANOSENSITIVE CHANNEL"/>
    <property type="match status" value="1"/>
</dbReference>
<feature type="domain" description="Mechanosensitive ion channel MscS C-terminal" evidence="9">
    <location>
        <begin position="175"/>
        <end position="257"/>
    </location>
</feature>
<dbReference type="Pfam" id="PF21082">
    <property type="entry name" value="MS_channel_3rd"/>
    <property type="match status" value="1"/>
</dbReference>
<evidence type="ECO:0000259" key="9">
    <source>
        <dbReference type="Pfam" id="PF21082"/>
    </source>
</evidence>
<evidence type="ECO:0000256" key="3">
    <source>
        <dbReference type="ARBA" id="ARBA00022475"/>
    </source>
</evidence>
<dbReference type="InterPro" id="IPR049278">
    <property type="entry name" value="MS_channel_C"/>
</dbReference>
<dbReference type="GO" id="GO:0005886">
    <property type="term" value="C:plasma membrane"/>
    <property type="evidence" value="ECO:0007669"/>
    <property type="project" value="UniProtKB-SubCell"/>
</dbReference>
<evidence type="ECO:0000313" key="11">
    <source>
        <dbReference type="EMBL" id="PEN14639.1"/>
    </source>
</evidence>
<comment type="subcellular location">
    <subcellularLocation>
        <location evidence="1">Cell membrane</location>
        <topology evidence="1">Multi-pass membrane protein</topology>
    </subcellularLocation>
</comment>
<dbReference type="Gene3D" id="3.30.70.100">
    <property type="match status" value="1"/>
</dbReference>
<proteinExistence type="inferred from homology"/>
<dbReference type="InterPro" id="IPR010920">
    <property type="entry name" value="LSM_dom_sf"/>
</dbReference>
<dbReference type="AlphaFoldDB" id="A0A2A8D0Z8"/>
<evidence type="ECO:0000256" key="4">
    <source>
        <dbReference type="ARBA" id="ARBA00022692"/>
    </source>
</evidence>
<evidence type="ECO:0000259" key="8">
    <source>
        <dbReference type="Pfam" id="PF00924"/>
    </source>
</evidence>
<evidence type="ECO:0000259" key="10">
    <source>
        <dbReference type="Pfam" id="PF21088"/>
    </source>
</evidence>
<dbReference type="InterPro" id="IPR023408">
    <property type="entry name" value="MscS_beta-dom_sf"/>
</dbReference>
<dbReference type="Pfam" id="PF21088">
    <property type="entry name" value="MS_channel_1st"/>
    <property type="match status" value="1"/>
</dbReference>
<feature type="transmembrane region" description="Helical" evidence="7">
    <location>
        <begin position="12"/>
        <end position="36"/>
    </location>
</feature>
<sequence>MEDVLQSIDTDMLISMGFDVVYALILIVVALILAGWAKRATSKGLDRANVDPTLGKFFSNMARYLVLIIAGIAVLEKFGVSVASLAAVLAAAGFAVGLALQGSLQNFAAGVMLLVFRPFRVGDVVETAGEKGKIFEISLFTTQMDTPDNRRIIIPNGEIFGSTIENVTFHDTRRVDVSVGTDYPASLDETRAVLQAAAESVDGRLDDKDVVVYLDSLGDSCINWSVRVWSTTADYWDVRERLTQAVKDHLDDAGIGIPYPQMDVHVDGVDV</sequence>
<gene>
    <name evidence="11" type="ORF">CRI94_06355</name>
</gene>
<dbReference type="EMBL" id="PDEQ01000002">
    <property type="protein sequence ID" value="PEN14639.1"/>
    <property type="molecule type" value="Genomic_DNA"/>
</dbReference>
<dbReference type="InterPro" id="IPR045275">
    <property type="entry name" value="MscS_archaea/bacteria_type"/>
</dbReference>
<feature type="transmembrane region" description="Helical" evidence="7">
    <location>
        <begin position="57"/>
        <end position="75"/>
    </location>
</feature>
<dbReference type="InterPro" id="IPR006685">
    <property type="entry name" value="MscS_channel_2nd"/>
</dbReference>
<reference evidence="11 12" key="1">
    <citation type="submission" date="2017-10" db="EMBL/GenBank/DDBJ databases">
        <title>Draft genome of Longibacter Salinarum.</title>
        <authorList>
            <person name="Goh K.M."/>
            <person name="Shamsir M.S."/>
            <person name="Lim S.W."/>
        </authorList>
    </citation>
    <scope>NUCLEOTIDE SEQUENCE [LARGE SCALE GENOMIC DNA]</scope>
    <source>
        <strain evidence="11 12">KCTC 52045</strain>
    </source>
</reference>
<comment type="similarity">
    <text evidence="2">Belongs to the MscS (TC 1.A.23) family.</text>
</comment>
<dbReference type="InterPro" id="IPR008910">
    <property type="entry name" value="MSC_TM_helix"/>
</dbReference>
<evidence type="ECO:0000256" key="5">
    <source>
        <dbReference type="ARBA" id="ARBA00022989"/>
    </source>
</evidence>
<evidence type="ECO:0000256" key="1">
    <source>
        <dbReference type="ARBA" id="ARBA00004651"/>
    </source>
</evidence>
<comment type="caution">
    <text evidence="11">The sequence shown here is derived from an EMBL/GenBank/DDBJ whole genome shotgun (WGS) entry which is preliminary data.</text>
</comment>
<feature type="domain" description="Mechanosensitive ion channel MscS" evidence="8">
    <location>
        <begin position="103"/>
        <end position="168"/>
    </location>
</feature>
<dbReference type="Proteomes" id="UP000220102">
    <property type="component" value="Unassembled WGS sequence"/>
</dbReference>
<name>A0A2A8D0Z8_9BACT</name>
<dbReference type="Gene3D" id="2.30.30.60">
    <property type="match status" value="1"/>
</dbReference>
<dbReference type="InterPro" id="IPR011014">
    <property type="entry name" value="MscS_channel_TM-2"/>
</dbReference>
<protein>
    <submittedName>
        <fullName evidence="11">Mechanosensitive ion channel protein MscS</fullName>
    </submittedName>
</protein>
<evidence type="ECO:0000313" key="12">
    <source>
        <dbReference type="Proteomes" id="UP000220102"/>
    </source>
</evidence>
<dbReference type="SUPFAM" id="SSF50182">
    <property type="entry name" value="Sm-like ribonucleoproteins"/>
    <property type="match status" value="1"/>
</dbReference>
<dbReference type="Pfam" id="PF05552">
    <property type="entry name" value="MS_channel_1st_1"/>
    <property type="match status" value="1"/>
</dbReference>
<keyword evidence="5 7" id="KW-1133">Transmembrane helix</keyword>
<feature type="domain" description="Mechanosensitive ion channel transmembrane helices 2/3" evidence="10">
    <location>
        <begin position="61"/>
        <end position="101"/>
    </location>
</feature>
<dbReference type="RefSeq" id="WP_098074812.1">
    <property type="nucleotide sequence ID" value="NZ_PDEQ01000002.1"/>
</dbReference>
<keyword evidence="6 7" id="KW-0472">Membrane</keyword>
<organism evidence="11 12">
    <name type="scientific">Longibacter salinarum</name>
    <dbReference type="NCBI Taxonomy" id="1850348"/>
    <lineage>
        <taxon>Bacteria</taxon>
        <taxon>Pseudomonadati</taxon>
        <taxon>Rhodothermota</taxon>
        <taxon>Rhodothermia</taxon>
        <taxon>Rhodothermales</taxon>
        <taxon>Salisaetaceae</taxon>
        <taxon>Longibacter</taxon>
    </lineage>
</organism>
<dbReference type="Pfam" id="PF00924">
    <property type="entry name" value="MS_channel_2nd"/>
    <property type="match status" value="1"/>
</dbReference>
<feature type="transmembrane region" description="Helical" evidence="7">
    <location>
        <begin position="81"/>
        <end position="100"/>
    </location>
</feature>
<accession>A0A2A8D0Z8</accession>
<dbReference type="GO" id="GO:0008381">
    <property type="term" value="F:mechanosensitive monoatomic ion channel activity"/>
    <property type="evidence" value="ECO:0007669"/>
    <property type="project" value="InterPro"/>
</dbReference>
<evidence type="ECO:0000256" key="2">
    <source>
        <dbReference type="ARBA" id="ARBA00008017"/>
    </source>
</evidence>
<keyword evidence="3" id="KW-1003">Cell membrane</keyword>
<dbReference type="InterPro" id="IPR049142">
    <property type="entry name" value="MS_channel_1st"/>
</dbReference>
<dbReference type="Gene3D" id="1.10.287.1260">
    <property type="match status" value="1"/>
</dbReference>
<keyword evidence="12" id="KW-1185">Reference proteome</keyword>
<dbReference type="SUPFAM" id="SSF82861">
    <property type="entry name" value="Mechanosensitive channel protein MscS (YggB), transmembrane region"/>
    <property type="match status" value="1"/>
</dbReference>
<dbReference type="SUPFAM" id="SSF82689">
    <property type="entry name" value="Mechanosensitive channel protein MscS (YggB), C-terminal domain"/>
    <property type="match status" value="1"/>
</dbReference>
<evidence type="ECO:0000256" key="6">
    <source>
        <dbReference type="ARBA" id="ARBA00023136"/>
    </source>
</evidence>
<dbReference type="OrthoDB" id="9809206at2"/>
<keyword evidence="4 7" id="KW-0812">Transmembrane</keyword>
<dbReference type="InterPro" id="IPR011066">
    <property type="entry name" value="MscS_channel_C_sf"/>
</dbReference>
<evidence type="ECO:0000256" key="7">
    <source>
        <dbReference type="SAM" id="Phobius"/>
    </source>
</evidence>
<dbReference type="PANTHER" id="PTHR30221:SF1">
    <property type="entry name" value="SMALL-CONDUCTANCE MECHANOSENSITIVE CHANNEL"/>
    <property type="match status" value="1"/>
</dbReference>